<accession>A0AAV9PBU7</accession>
<dbReference type="Pfam" id="PF01679">
    <property type="entry name" value="Pmp3"/>
    <property type="match status" value="1"/>
</dbReference>
<evidence type="ECO:0000256" key="5">
    <source>
        <dbReference type="ARBA" id="ARBA00023136"/>
    </source>
</evidence>
<evidence type="ECO:0000256" key="2">
    <source>
        <dbReference type="ARBA" id="ARBA00009530"/>
    </source>
</evidence>
<feature type="transmembrane region" description="Helical" evidence="6">
    <location>
        <begin position="7"/>
        <end position="23"/>
    </location>
</feature>
<gene>
    <name evidence="7" type="ORF">LTR77_004101</name>
</gene>
<protein>
    <recommendedName>
        <fullName evidence="9">Plasma membrane proteolipid 3</fullName>
    </recommendedName>
</protein>
<name>A0AAV9PBU7_9PEZI</name>
<dbReference type="InterPro" id="IPR000612">
    <property type="entry name" value="PMP3"/>
</dbReference>
<keyword evidence="8" id="KW-1185">Reference proteome</keyword>
<evidence type="ECO:0000313" key="8">
    <source>
        <dbReference type="Proteomes" id="UP001337655"/>
    </source>
</evidence>
<keyword evidence="4 6" id="KW-1133">Transmembrane helix</keyword>
<comment type="similarity">
    <text evidence="2">Belongs to the UPF0057 (PMP3) family.</text>
</comment>
<proteinExistence type="inferred from homology"/>
<evidence type="ECO:0000256" key="1">
    <source>
        <dbReference type="ARBA" id="ARBA00004370"/>
    </source>
</evidence>
<evidence type="ECO:0008006" key="9">
    <source>
        <dbReference type="Google" id="ProtNLM"/>
    </source>
</evidence>
<comment type="subcellular location">
    <subcellularLocation>
        <location evidence="1">Membrane</location>
    </subcellularLocation>
</comment>
<evidence type="ECO:0000313" key="7">
    <source>
        <dbReference type="EMBL" id="KAK5170957.1"/>
    </source>
</evidence>
<sequence>MLYRISILILNFLFPPLAVLLLTGPNFDFALNCVLLLLAVIPSHVHGFLISTTFFHRRSKVKKGQYPGDPIPLITSEYVTNGGATTREVVLLKNAEGRKRRRSSRR</sequence>
<evidence type="ECO:0000256" key="6">
    <source>
        <dbReference type="SAM" id="Phobius"/>
    </source>
</evidence>
<keyword evidence="5 6" id="KW-0472">Membrane</keyword>
<dbReference type="GeneID" id="89925447"/>
<keyword evidence="3 6" id="KW-0812">Transmembrane</keyword>
<comment type="caution">
    <text evidence="7">The sequence shown here is derived from an EMBL/GenBank/DDBJ whole genome shotgun (WGS) entry which is preliminary data.</text>
</comment>
<evidence type="ECO:0000256" key="3">
    <source>
        <dbReference type="ARBA" id="ARBA00022692"/>
    </source>
</evidence>
<evidence type="ECO:0000256" key="4">
    <source>
        <dbReference type="ARBA" id="ARBA00022989"/>
    </source>
</evidence>
<reference evidence="7 8" key="1">
    <citation type="submission" date="2023-08" db="EMBL/GenBank/DDBJ databases">
        <title>Black Yeasts Isolated from many extreme environments.</title>
        <authorList>
            <person name="Coleine C."/>
            <person name="Stajich J.E."/>
            <person name="Selbmann L."/>
        </authorList>
    </citation>
    <scope>NUCLEOTIDE SEQUENCE [LARGE SCALE GENOMIC DNA]</scope>
    <source>
        <strain evidence="7 8">CCFEE 5935</strain>
    </source>
</reference>
<dbReference type="EMBL" id="JAVRRT010000006">
    <property type="protein sequence ID" value="KAK5170957.1"/>
    <property type="molecule type" value="Genomic_DNA"/>
</dbReference>
<organism evidence="7 8">
    <name type="scientific">Saxophila tyrrhenica</name>
    <dbReference type="NCBI Taxonomy" id="1690608"/>
    <lineage>
        <taxon>Eukaryota</taxon>
        <taxon>Fungi</taxon>
        <taxon>Dikarya</taxon>
        <taxon>Ascomycota</taxon>
        <taxon>Pezizomycotina</taxon>
        <taxon>Dothideomycetes</taxon>
        <taxon>Dothideomycetidae</taxon>
        <taxon>Mycosphaerellales</taxon>
        <taxon>Extremaceae</taxon>
        <taxon>Saxophila</taxon>
    </lineage>
</organism>
<dbReference type="GO" id="GO:0016020">
    <property type="term" value="C:membrane"/>
    <property type="evidence" value="ECO:0007669"/>
    <property type="project" value="UniProtKB-SubCell"/>
</dbReference>
<dbReference type="AlphaFoldDB" id="A0AAV9PBU7"/>
<dbReference type="Proteomes" id="UP001337655">
    <property type="component" value="Unassembled WGS sequence"/>
</dbReference>
<feature type="transmembrane region" description="Helical" evidence="6">
    <location>
        <begin position="29"/>
        <end position="55"/>
    </location>
</feature>
<dbReference type="RefSeq" id="XP_064659985.1">
    <property type="nucleotide sequence ID" value="XM_064801355.1"/>
</dbReference>